<proteinExistence type="predicted"/>
<dbReference type="EMBL" id="JAABNT010000008">
    <property type="protein sequence ID" value="NEK23400.1"/>
    <property type="molecule type" value="Genomic_DNA"/>
</dbReference>
<keyword evidence="2" id="KW-1185">Reference proteome</keyword>
<accession>A0A6P0CDI0</accession>
<gene>
    <name evidence="1" type="ORF">GV827_13415</name>
</gene>
<dbReference type="Gene3D" id="1.10.357.10">
    <property type="entry name" value="Tetracycline Repressor, domain 2"/>
    <property type="match status" value="1"/>
</dbReference>
<name>A0A6P0CDI0_9RHOB</name>
<comment type="caution">
    <text evidence="1">The sequence shown here is derived from an EMBL/GenBank/DDBJ whole genome shotgun (WGS) entry which is preliminary data.</text>
</comment>
<dbReference type="InterPro" id="IPR036271">
    <property type="entry name" value="Tet_transcr_reg_TetR-rel_C_sf"/>
</dbReference>
<sequence>MVDHLFREIKKWADGRHLLCSGCSRIAAELADMPGHPARHPAHSHKMNIENWLLDRFASTGLDNPSAVAQQVMILIEGGMNLSLIHGDTSYIETARNAVICSLSKVEVNEKLFIGIRIPDVRYVTASR</sequence>
<dbReference type="RefSeq" id="WP_164354328.1">
    <property type="nucleotide sequence ID" value="NZ_JBHSVZ010000001.1"/>
</dbReference>
<evidence type="ECO:0000313" key="1">
    <source>
        <dbReference type="EMBL" id="NEK23400.1"/>
    </source>
</evidence>
<dbReference type="AlphaFoldDB" id="A0A6P0CDI0"/>
<dbReference type="SUPFAM" id="SSF48498">
    <property type="entry name" value="Tetracyclin repressor-like, C-terminal domain"/>
    <property type="match status" value="1"/>
</dbReference>
<dbReference type="Proteomes" id="UP000468591">
    <property type="component" value="Unassembled WGS sequence"/>
</dbReference>
<organism evidence="1 2">
    <name type="scientific">Sulfitobacter sediminilitoris</name>
    <dbReference type="NCBI Taxonomy" id="2698830"/>
    <lineage>
        <taxon>Bacteria</taxon>
        <taxon>Pseudomonadati</taxon>
        <taxon>Pseudomonadota</taxon>
        <taxon>Alphaproteobacteria</taxon>
        <taxon>Rhodobacterales</taxon>
        <taxon>Roseobacteraceae</taxon>
        <taxon>Sulfitobacter</taxon>
    </lineage>
</organism>
<protein>
    <submittedName>
        <fullName evidence="1">Uncharacterized protein</fullName>
    </submittedName>
</protein>
<reference evidence="1 2" key="1">
    <citation type="submission" date="2020-01" db="EMBL/GenBank/DDBJ databases">
        <title>Sulfitobacter sediminilitoris sp. nov., isolated from a tidal flat.</title>
        <authorList>
            <person name="Park S."/>
            <person name="Yoon J.-H."/>
        </authorList>
    </citation>
    <scope>NUCLEOTIDE SEQUENCE [LARGE SCALE GENOMIC DNA]</scope>
    <source>
        <strain evidence="1 2">JBTF-M27</strain>
    </source>
</reference>
<evidence type="ECO:0000313" key="2">
    <source>
        <dbReference type="Proteomes" id="UP000468591"/>
    </source>
</evidence>